<keyword evidence="9 11" id="KW-1133">Transmembrane helix</keyword>
<dbReference type="EC" id="2.4.1.-" evidence="11"/>
<evidence type="ECO:0000256" key="1">
    <source>
        <dbReference type="ARBA" id="ARBA00004477"/>
    </source>
</evidence>
<keyword evidence="14" id="KW-1185">Reference proteome</keyword>
<evidence type="ECO:0000313" key="14">
    <source>
        <dbReference type="Proteomes" id="UP000078200"/>
    </source>
</evidence>
<evidence type="ECO:0000256" key="9">
    <source>
        <dbReference type="ARBA" id="ARBA00022989"/>
    </source>
</evidence>
<evidence type="ECO:0000256" key="10">
    <source>
        <dbReference type="ARBA" id="ARBA00023136"/>
    </source>
</evidence>
<feature type="signal peptide" evidence="12">
    <location>
        <begin position="1"/>
        <end position="27"/>
    </location>
</feature>
<name>A0A1A9VPN4_GLOAU</name>
<comment type="pathway">
    <text evidence="2 11">Glycolipid biosynthesis; glycosylphosphatidylinositol-anchor biosynthesis.</text>
</comment>
<keyword evidence="6 11" id="KW-0808">Transferase</keyword>
<feature type="transmembrane region" description="Helical" evidence="11">
    <location>
        <begin position="154"/>
        <end position="177"/>
    </location>
</feature>
<keyword evidence="8 11" id="KW-0256">Endoplasmic reticulum</keyword>
<dbReference type="GO" id="GO:0006506">
    <property type="term" value="P:GPI anchor biosynthetic process"/>
    <property type="evidence" value="ECO:0007669"/>
    <property type="project" value="UniProtKB-UniPathway"/>
</dbReference>
<dbReference type="InterPro" id="IPR007315">
    <property type="entry name" value="PIG-V/Gpi18"/>
</dbReference>
<evidence type="ECO:0000256" key="11">
    <source>
        <dbReference type="RuleBase" id="RU363112"/>
    </source>
</evidence>
<feature type="transmembrane region" description="Helical" evidence="11">
    <location>
        <begin position="228"/>
        <end position="250"/>
    </location>
</feature>
<feature type="transmembrane region" description="Helical" evidence="11">
    <location>
        <begin position="418"/>
        <end position="437"/>
    </location>
</feature>
<dbReference type="EnsemblMetazoa" id="GAUT043587-RA">
    <property type="protein sequence ID" value="GAUT043587-PA"/>
    <property type="gene ID" value="GAUT043587"/>
</dbReference>
<dbReference type="GO" id="GO:0000009">
    <property type="term" value="F:alpha-1,6-mannosyltransferase activity"/>
    <property type="evidence" value="ECO:0007669"/>
    <property type="project" value="InterPro"/>
</dbReference>
<keyword evidence="12" id="KW-0732">Signal</keyword>
<feature type="transmembrane region" description="Helical" evidence="11">
    <location>
        <begin position="361"/>
        <end position="383"/>
    </location>
</feature>
<dbReference type="AlphaFoldDB" id="A0A1A9VPN4"/>
<proteinExistence type="inferred from homology"/>
<dbReference type="Pfam" id="PF04188">
    <property type="entry name" value="Mannosyl_trans2"/>
    <property type="match status" value="1"/>
</dbReference>
<dbReference type="PANTHER" id="PTHR12468">
    <property type="entry name" value="GPI MANNOSYLTRANSFERASE 2"/>
    <property type="match status" value="1"/>
</dbReference>
<feature type="transmembrane region" description="Helical" evidence="11">
    <location>
        <begin position="198"/>
        <end position="216"/>
    </location>
</feature>
<feature type="chain" id="PRO_5008399543" description="GPI mannosyltransferase 2" evidence="12">
    <location>
        <begin position="28"/>
        <end position="443"/>
    </location>
</feature>
<evidence type="ECO:0000256" key="8">
    <source>
        <dbReference type="ARBA" id="ARBA00022824"/>
    </source>
</evidence>
<protein>
    <recommendedName>
        <fullName evidence="11">GPI mannosyltransferase 2</fullName>
        <ecNumber evidence="11">2.4.1.-</ecNumber>
    </recommendedName>
</protein>
<evidence type="ECO:0000256" key="4">
    <source>
        <dbReference type="ARBA" id="ARBA00022502"/>
    </source>
</evidence>
<comment type="function">
    <text evidence="11">Mannosyltransferase involved in glycosylphosphatidylinositol-anchor biosynthesis.</text>
</comment>
<keyword evidence="7 11" id="KW-0812">Transmembrane</keyword>
<dbReference type="GO" id="GO:0004376">
    <property type="term" value="F:GPI mannosyltransferase activity"/>
    <property type="evidence" value="ECO:0007669"/>
    <property type="project" value="InterPro"/>
</dbReference>
<accession>A0A1A9VPN4</accession>
<keyword evidence="5 11" id="KW-0328">Glycosyltransferase</keyword>
<reference evidence="13" key="1">
    <citation type="submission" date="2020-05" db="UniProtKB">
        <authorList>
            <consortium name="EnsemblMetazoa"/>
        </authorList>
    </citation>
    <scope>IDENTIFICATION</scope>
    <source>
        <strain evidence="13">TTRI</strain>
    </source>
</reference>
<dbReference type="STRING" id="7395.A0A1A9VPN4"/>
<dbReference type="VEuPathDB" id="VectorBase:GAUT043587"/>
<evidence type="ECO:0000256" key="6">
    <source>
        <dbReference type="ARBA" id="ARBA00022679"/>
    </source>
</evidence>
<sequence length="443" mass="51596">MTEKVTKLALASRVMVLLLQWLANVMITDHRTQVFRTPYDKTHKSTWIDTTINVLFDGLRHWDGEYFLHIAEYGYSYENTLAFYPLYPFMIGYSGRILHYLAKDCLTLRSCCLLMAVILNVIIFCKAASLMYQVTQRIFNDATKSWNATLLFCFNPASIFFTAAYSETLFALMTLYVMLESVTELRFIHCSVPLGLNFITRSNGLVNVGFPLYFLIRRSVLHANQSFFSAIKLICILLLSLMPATIFNLYQFQQFCNSHKSINHTKLVVDYAREKNYILAGQRISKQSPWCEATLPFPYSYVQSHYWDVGFLKYYQLKQLPNFLIALPVLGFLIWHFFLYLKHFACNLLPRYPLQQLLKEYKTLPFILHALILCLICVAFVHIQIATRLLCSASPCLYWFAADYLPKSFDKLRLRSRGGLVIIWFATYSIIGCFLFSNNFPWT</sequence>
<dbReference type="GO" id="GO:0031501">
    <property type="term" value="C:mannosyltransferase complex"/>
    <property type="evidence" value="ECO:0007669"/>
    <property type="project" value="TreeGrafter"/>
</dbReference>
<feature type="transmembrane region" description="Helical" evidence="11">
    <location>
        <begin position="323"/>
        <end position="341"/>
    </location>
</feature>
<feature type="transmembrane region" description="Helical" evidence="11">
    <location>
        <begin position="113"/>
        <end position="134"/>
    </location>
</feature>
<organism evidence="13 14">
    <name type="scientific">Glossina austeni</name>
    <name type="common">Savannah tsetse fly</name>
    <dbReference type="NCBI Taxonomy" id="7395"/>
    <lineage>
        <taxon>Eukaryota</taxon>
        <taxon>Metazoa</taxon>
        <taxon>Ecdysozoa</taxon>
        <taxon>Arthropoda</taxon>
        <taxon>Hexapoda</taxon>
        <taxon>Insecta</taxon>
        <taxon>Pterygota</taxon>
        <taxon>Neoptera</taxon>
        <taxon>Endopterygota</taxon>
        <taxon>Diptera</taxon>
        <taxon>Brachycera</taxon>
        <taxon>Muscomorpha</taxon>
        <taxon>Hippoboscoidea</taxon>
        <taxon>Glossinidae</taxon>
        <taxon>Glossina</taxon>
    </lineage>
</organism>
<dbReference type="Proteomes" id="UP000078200">
    <property type="component" value="Unassembled WGS sequence"/>
</dbReference>
<dbReference type="GO" id="GO:0005789">
    <property type="term" value="C:endoplasmic reticulum membrane"/>
    <property type="evidence" value="ECO:0007669"/>
    <property type="project" value="UniProtKB-SubCell"/>
</dbReference>
<comment type="subcellular location">
    <subcellularLocation>
        <location evidence="1 11">Endoplasmic reticulum membrane</location>
        <topology evidence="1 11">Multi-pass membrane protein</topology>
    </subcellularLocation>
</comment>
<dbReference type="UniPathway" id="UPA00196"/>
<evidence type="ECO:0000256" key="5">
    <source>
        <dbReference type="ARBA" id="ARBA00022676"/>
    </source>
</evidence>
<comment type="similarity">
    <text evidence="3 11">Belongs to the PIGV family.</text>
</comment>
<keyword evidence="10 11" id="KW-0472">Membrane</keyword>
<evidence type="ECO:0000313" key="13">
    <source>
        <dbReference type="EnsemblMetazoa" id="GAUT043587-PA"/>
    </source>
</evidence>
<evidence type="ECO:0000256" key="3">
    <source>
        <dbReference type="ARBA" id="ARBA00008698"/>
    </source>
</evidence>
<feature type="transmembrane region" description="Helical" evidence="11">
    <location>
        <begin position="82"/>
        <end position="101"/>
    </location>
</feature>
<dbReference type="PANTHER" id="PTHR12468:SF2">
    <property type="entry name" value="GPI MANNOSYLTRANSFERASE 2"/>
    <property type="match status" value="1"/>
</dbReference>
<evidence type="ECO:0000256" key="7">
    <source>
        <dbReference type="ARBA" id="ARBA00022692"/>
    </source>
</evidence>
<evidence type="ECO:0000256" key="2">
    <source>
        <dbReference type="ARBA" id="ARBA00004687"/>
    </source>
</evidence>
<evidence type="ECO:0000256" key="12">
    <source>
        <dbReference type="SAM" id="SignalP"/>
    </source>
</evidence>
<keyword evidence="4 11" id="KW-0337">GPI-anchor biosynthesis</keyword>